<evidence type="ECO:0000259" key="7">
    <source>
        <dbReference type="PROSITE" id="PS50850"/>
    </source>
</evidence>
<dbReference type="OrthoDB" id="2585655at2759"/>
<name>A0A3A2ZFG8_9EURO</name>
<feature type="transmembrane region" description="Helical" evidence="6">
    <location>
        <begin position="123"/>
        <end position="142"/>
    </location>
</feature>
<dbReference type="FunFam" id="1.20.1250.20:FF:000318">
    <property type="entry name" value="MFS multidrug transporter, putative"/>
    <property type="match status" value="1"/>
</dbReference>
<feature type="transmembrane region" description="Helical" evidence="6">
    <location>
        <begin position="179"/>
        <end position="200"/>
    </location>
</feature>
<evidence type="ECO:0000256" key="1">
    <source>
        <dbReference type="ARBA" id="ARBA00004141"/>
    </source>
</evidence>
<dbReference type="Gene3D" id="1.20.1250.20">
    <property type="entry name" value="MFS general substrate transporter like domains"/>
    <property type="match status" value="1"/>
</dbReference>
<comment type="caution">
    <text evidence="8">The sequence shown here is derived from an EMBL/GenBank/DDBJ whole genome shotgun (WGS) entry which is preliminary data.</text>
</comment>
<organism evidence="8 9">
    <name type="scientific">Aspergillus sclerotialis</name>
    <dbReference type="NCBI Taxonomy" id="2070753"/>
    <lineage>
        <taxon>Eukaryota</taxon>
        <taxon>Fungi</taxon>
        <taxon>Dikarya</taxon>
        <taxon>Ascomycota</taxon>
        <taxon>Pezizomycotina</taxon>
        <taxon>Eurotiomycetes</taxon>
        <taxon>Eurotiomycetidae</taxon>
        <taxon>Eurotiales</taxon>
        <taxon>Aspergillaceae</taxon>
        <taxon>Aspergillus</taxon>
        <taxon>Aspergillus subgen. Polypaecilum</taxon>
    </lineage>
</organism>
<keyword evidence="3 6" id="KW-1133">Transmembrane helix</keyword>
<dbReference type="GO" id="GO:0005886">
    <property type="term" value="C:plasma membrane"/>
    <property type="evidence" value="ECO:0007669"/>
    <property type="project" value="TreeGrafter"/>
</dbReference>
<feature type="transmembrane region" description="Helical" evidence="6">
    <location>
        <begin position="391"/>
        <end position="410"/>
    </location>
</feature>
<feature type="transmembrane region" description="Helical" evidence="6">
    <location>
        <begin position="422"/>
        <end position="447"/>
    </location>
</feature>
<feature type="region of interest" description="Disordered" evidence="5">
    <location>
        <begin position="1"/>
        <end position="27"/>
    </location>
</feature>
<dbReference type="GO" id="GO:0022857">
    <property type="term" value="F:transmembrane transporter activity"/>
    <property type="evidence" value="ECO:0007669"/>
    <property type="project" value="InterPro"/>
</dbReference>
<feature type="transmembrane region" description="Helical" evidence="6">
    <location>
        <begin position="351"/>
        <end position="370"/>
    </location>
</feature>
<dbReference type="InterPro" id="IPR036259">
    <property type="entry name" value="MFS_trans_sf"/>
</dbReference>
<evidence type="ECO:0000256" key="4">
    <source>
        <dbReference type="ARBA" id="ARBA00023136"/>
    </source>
</evidence>
<evidence type="ECO:0000256" key="6">
    <source>
        <dbReference type="SAM" id="Phobius"/>
    </source>
</evidence>
<feature type="domain" description="Major facilitator superfamily (MFS) profile" evidence="7">
    <location>
        <begin position="88"/>
        <end position="512"/>
    </location>
</feature>
<evidence type="ECO:0000256" key="2">
    <source>
        <dbReference type="ARBA" id="ARBA00022692"/>
    </source>
</evidence>
<keyword evidence="2 6" id="KW-0812">Transmembrane</keyword>
<protein>
    <submittedName>
        <fullName evidence="8">Transporter</fullName>
    </submittedName>
</protein>
<dbReference type="AlphaFoldDB" id="A0A3A2ZFG8"/>
<gene>
    <name evidence="8" type="ORF">PHISCL_05940</name>
</gene>
<dbReference type="InterPro" id="IPR020846">
    <property type="entry name" value="MFS_dom"/>
</dbReference>
<feature type="transmembrane region" description="Helical" evidence="6">
    <location>
        <begin position="212"/>
        <end position="236"/>
    </location>
</feature>
<dbReference type="SUPFAM" id="SSF103473">
    <property type="entry name" value="MFS general substrate transporter"/>
    <property type="match status" value="1"/>
</dbReference>
<dbReference type="STRING" id="2070753.A0A3A2ZFG8"/>
<dbReference type="Proteomes" id="UP000266188">
    <property type="component" value="Unassembled WGS sequence"/>
</dbReference>
<dbReference type="Pfam" id="PF07690">
    <property type="entry name" value="MFS_1"/>
    <property type="match status" value="1"/>
</dbReference>
<feature type="compositionally biased region" description="Basic and acidic residues" evidence="5">
    <location>
        <begin position="1"/>
        <end position="25"/>
    </location>
</feature>
<feature type="transmembrane region" description="Helical" evidence="6">
    <location>
        <begin position="89"/>
        <end position="111"/>
    </location>
</feature>
<dbReference type="EMBL" id="MVGC01000209">
    <property type="protein sequence ID" value="RJE21726.1"/>
    <property type="molecule type" value="Genomic_DNA"/>
</dbReference>
<evidence type="ECO:0000313" key="8">
    <source>
        <dbReference type="EMBL" id="RJE21726.1"/>
    </source>
</evidence>
<sequence length="520" mass="57763">MASIEKQEASQPADHTDRSNSELKADSSAIENARENGFTTYADDMANRLSEAHRVFLLRRHGTLDLDPLPSMDPADPYNWSLWKKIVNLLLVVFHAFMATFSAAAINIAFANISEQYNVSVQRASYLTSLQIAILGGAPLFWNPFSNRFGRRPVFLLSLICSLVANIGCAKSPDYTSAAICRAIEAFFICPASAIGSGVVTETFFKKDRARYMGIWTVMVTLGIPLAPFLFGFVTYRVGYRWIYWVLAIVNACQFVLYLFFGPETRYLGNNGRLASSWRTQYFSLRRIDPTPFSLYDFIHPLTMAVKHPSVIIPTAAHAMVFLFSNILLAINVPQLLQAKFKLNAEQLGLQFLGLIIGSIIGEQFGGILSDIWMNRREKKIQQKPQPEFRLWLSYFGFLLAIVGVIVSLVCTEQAADGHWVISPVIGAAIAAGGNQVTTTVLITYAVDCYPEEAASVGVFIMFVRQIWGFLGPFWFTPMFENVGVSASAGVGTALIVGVSVIPTILLQWKGAVWRRSKIK</sequence>
<reference evidence="9" key="1">
    <citation type="submission" date="2017-02" db="EMBL/GenBank/DDBJ databases">
        <authorList>
            <person name="Tafer H."/>
            <person name="Lopandic K."/>
        </authorList>
    </citation>
    <scope>NUCLEOTIDE SEQUENCE [LARGE SCALE GENOMIC DNA]</scope>
    <source>
        <strain evidence="9">CBS 366.77</strain>
    </source>
</reference>
<feature type="transmembrane region" description="Helical" evidence="6">
    <location>
        <begin position="454"/>
        <end position="476"/>
    </location>
</feature>
<dbReference type="PROSITE" id="PS50850">
    <property type="entry name" value="MFS"/>
    <property type="match status" value="1"/>
</dbReference>
<evidence type="ECO:0000256" key="5">
    <source>
        <dbReference type="SAM" id="MobiDB-lite"/>
    </source>
</evidence>
<feature type="transmembrane region" description="Helical" evidence="6">
    <location>
        <begin position="242"/>
        <end position="261"/>
    </location>
</feature>
<feature type="transmembrane region" description="Helical" evidence="6">
    <location>
        <begin position="488"/>
        <end position="509"/>
    </location>
</feature>
<accession>A0A3A2ZFG8</accession>
<feature type="transmembrane region" description="Helical" evidence="6">
    <location>
        <begin position="311"/>
        <end position="331"/>
    </location>
</feature>
<dbReference type="InterPro" id="IPR011701">
    <property type="entry name" value="MFS"/>
</dbReference>
<evidence type="ECO:0000256" key="3">
    <source>
        <dbReference type="ARBA" id="ARBA00022989"/>
    </source>
</evidence>
<proteinExistence type="predicted"/>
<keyword evidence="4 6" id="KW-0472">Membrane</keyword>
<dbReference type="PANTHER" id="PTHR23502:SF177">
    <property type="entry name" value="MAJOR FACILITATOR SUPERFAMILY (MFS) PROFILE DOMAIN-CONTAINING PROTEIN"/>
    <property type="match status" value="1"/>
</dbReference>
<evidence type="ECO:0000313" key="9">
    <source>
        <dbReference type="Proteomes" id="UP000266188"/>
    </source>
</evidence>
<feature type="transmembrane region" description="Helical" evidence="6">
    <location>
        <begin position="154"/>
        <end position="173"/>
    </location>
</feature>
<keyword evidence="9" id="KW-1185">Reference proteome</keyword>
<dbReference type="PANTHER" id="PTHR23502">
    <property type="entry name" value="MAJOR FACILITATOR SUPERFAMILY"/>
    <property type="match status" value="1"/>
</dbReference>
<comment type="subcellular location">
    <subcellularLocation>
        <location evidence="1">Membrane</location>
        <topology evidence="1">Multi-pass membrane protein</topology>
    </subcellularLocation>
</comment>